<dbReference type="RefSeq" id="WP_138656575.1">
    <property type="nucleotide sequence ID" value="NZ_VATY01000001.1"/>
</dbReference>
<protein>
    <submittedName>
        <fullName evidence="4">NAD(P)H-dependent oxidoreductase</fullName>
    </submittedName>
</protein>
<dbReference type="Pfam" id="PF02525">
    <property type="entry name" value="Flavodoxin_2"/>
    <property type="match status" value="1"/>
</dbReference>
<gene>
    <name evidence="4" type="ORF">FEE95_04215</name>
</gene>
<dbReference type="OrthoDB" id="652200at2"/>
<comment type="caution">
    <text evidence="4">The sequence shown here is derived from an EMBL/GenBank/DDBJ whole genome shotgun (WGS) entry which is preliminary data.</text>
</comment>
<dbReference type="SUPFAM" id="SSF52218">
    <property type="entry name" value="Flavoproteins"/>
    <property type="match status" value="1"/>
</dbReference>
<dbReference type="InterPro" id="IPR051545">
    <property type="entry name" value="NAD(P)H_dehydrogenase_qn"/>
</dbReference>
<dbReference type="PANTHER" id="PTHR10204">
    <property type="entry name" value="NAD P H OXIDOREDUCTASE-RELATED"/>
    <property type="match status" value="1"/>
</dbReference>
<organism evidence="4 5">
    <name type="scientific">Maribacter algarum</name>
    <name type="common">ex Zhang et al. 2020</name>
    <dbReference type="NCBI Taxonomy" id="2578118"/>
    <lineage>
        <taxon>Bacteria</taxon>
        <taxon>Pseudomonadati</taxon>
        <taxon>Bacteroidota</taxon>
        <taxon>Flavobacteriia</taxon>
        <taxon>Flavobacteriales</taxon>
        <taxon>Flavobacteriaceae</taxon>
        <taxon>Maribacter</taxon>
    </lineage>
</organism>
<dbReference type="Gene3D" id="3.40.50.360">
    <property type="match status" value="1"/>
</dbReference>
<reference evidence="4 5" key="1">
    <citation type="submission" date="2019-05" db="EMBL/GenBank/DDBJ databases">
        <authorList>
            <person name="Zhang J.-Y."/>
            <person name="Feg X."/>
            <person name="Du Z.-J."/>
        </authorList>
    </citation>
    <scope>NUCLEOTIDE SEQUENCE [LARGE SCALE GENOMIC DNA]</scope>
    <source>
        <strain evidence="4 5">RZ26</strain>
    </source>
</reference>
<dbReference type="GO" id="GO:0003955">
    <property type="term" value="F:NAD(P)H dehydrogenase (quinone) activity"/>
    <property type="evidence" value="ECO:0007669"/>
    <property type="project" value="TreeGrafter"/>
</dbReference>
<sequence length="215" mass="24432">MNVLIVHAHENTDSFSSALARTVKSFFEENGHQVTISDLYGKGFNPVGGIHDFKNLTNSDYYKYAVEQINAVKENSFSEDVFTEMKLLEEADVLILNFPLWWFGMPAILKGWVDRVLAYGFAYGGEYGLYKEGRFQGKKAFLSITTGSPNTFYTEEGTHGRSLENILLNINEGIIGLVGFDVLQPYIAYSVSRISEEKRKKYIEDYHSFLIKNFG</sequence>
<evidence type="ECO:0000313" key="5">
    <source>
        <dbReference type="Proteomes" id="UP000310314"/>
    </source>
</evidence>
<keyword evidence="5" id="KW-1185">Reference proteome</keyword>
<dbReference type="PANTHER" id="PTHR10204:SF34">
    <property type="entry name" value="NAD(P)H DEHYDROGENASE [QUINONE] 1 ISOFORM 1"/>
    <property type="match status" value="1"/>
</dbReference>
<feature type="domain" description="Flavodoxin-like fold" evidence="3">
    <location>
        <begin position="1"/>
        <end position="208"/>
    </location>
</feature>
<keyword evidence="2" id="KW-0560">Oxidoreductase</keyword>
<evidence type="ECO:0000256" key="2">
    <source>
        <dbReference type="ARBA" id="ARBA00023002"/>
    </source>
</evidence>
<accession>A0A5S3PUJ6</accession>
<evidence type="ECO:0000256" key="1">
    <source>
        <dbReference type="ARBA" id="ARBA00006252"/>
    </source>
</evidence>
<dbReference type="InterPro" id="IPR029039">
    <property type="entry name" value="Flavoprotein-like_sf"/>
</dbReference>
<evidence type="ECO:0000313" key="4">
    <source>
        <dbReference type="EMBL" id="TMM58643.1"/>
    </source>
</evidence>
<evidence type="ECO:0000259" key="3">
    <source>
        <dbReference type="Pfam" id="PF02525"/>
    </source>
</evidence>
<dbReference type="EMBL" id="VATY01000001">
    <property type="protein sequence ID" value="TMM58643.1"/>
    <property type="molecule type" value="Genomic_DNA"/>
</dbReference>
<name>A0A5S3PUJ6_9FLAO</name>
<dbReference type="GO" id="GO:0005829">
    <property type="term" value="C:cytosol"/>
    <property type="evidence" value="ECO:0007669"/>
    <property type="project" value="TreeGrafter"/>
</dbReference>
<proteinExistence type="inferred from homology"/>
<dbReference type="AlphaFoldDB" id="A0A5S3PUJ6"/>
<dbReference type="InterPro" id="IPR003680">
    <property type="entry name" value="Flavodoxin_fold"/>
</dbReference>
<comment type="similarity">
    <text evidence="1">Belongs to the NAD(P)H dehydrogenase (quinone) family.</text>
</comment>
<dbReference type="Proteomes" id="UP000310314">
    <property type="component" value="Unassembled WGS sequence"/>
</dbReference>